<dbReference type="Proteomes" id="UP000019443">
    <property type="component" value="Plasmid pLPU83d"/>
</dbReference>
<dbReference type="PATRIC" id="fig|348824.6.peg.6549"/>
<protein>
    <submittedName>
        <fullName evidence="1">Uncharacterized protein</fullName>
    </submittedName>
</protein>
<evidence type="ECO:0000313" key="1">
    <source>
        <dbReference type="EMBL" id="CDM62244.1"/>
    </source>
</evidence>
<evidence type="ECO:0000313" key="2">
    <source>
        <dbReference type="Proteomes" id="UP000019443"/>
    </source>
</evidence>
<proteinExistence type="predicted"/>
<keyword evidence="1" id="KW-0614">Plasmid</keyword>
<reference evidence="1" key="1">
    <citation type="submission" date="2013-11" db="EMBL/GenBank/DDBJ databases">
        <title>Draft genome sequence of the broad-host-range Rhizobium sp. LPU83 strain, a member of the low-genetic diversity Oregon-like Rhizobium sp. group.</title>
        <authorList>
            <person name="Wibberg D."/>
            <person name="Puehler A."/>
            <person name="Schlueter A."/>
        </authorList>
    </citation>
    <scope>NUCLEOTIDE SEQUENCE [LARGE SCALE GENOMIC DNA]</scope>
    <source>
        <strain evidence="1">LPU83</strain>
        <plasmid evidence="1">pLPU83d</plasmid>
    </source>
</reference>
<keyword evidence="2" id="KW-1185">Reference proteome</keyword>
<dbReference type="RefSeq" id="WP_024318409.1">
    <property type="nucleotide sequence ID" value="NZ_ATTO01000088.1"/>
</dbReference>
<gene>
    <name evidence="1" type="ORF">LPU83_pLPU83d_0874</name>
</gene>
<dbReference type="AlphaFoldDB" id="W6RNC0"/>
<geneLocation type="plasmid" evidence="1 2">
    <name>pLPU83d</name>
</geneLocation>
<name>W6RNC0_9HYPH</name>
<accession>W6RNC0</accession>
<organism evidence="1 2">
    <name type="scientific">Rhizobium favelukesii</name>
    <dbReference type="NCBI Taxonomy" id="348824"/>
    <lineage>
        <taxon>Bacteria</taxon>
        <taxon>Pseudomonadati</taxon>
        <taxon>Pseudomonadota</taxon>
        <taxon>Alphaproteobacteria</taxon>
        <taxon>Hyphomicrobiales</taxon>
        <taxon>Rhizobiaceae</taxon>
        <taxon>Rhizobium/Agrobacterium group</taxon>
        <taxon>Rhizobium</taxon>
    </lineage>
</organism>
<dbReference type="EMBL" id="HG916855">
    <property type="protein sequence ID" value="CDM62244.1"/>
    <property type="molecule type" value="Genomic_DNA"/>
</dbReference>
<dbReference type="HOGENOM" id="CLU_2791159_0_0_5"/>
<dbReference type="KEGG" id="rhl:LPU83_pLPU83d_0874"/>
<sequence>MFSFKNAHLSETDGLLSLSVSLVNHLSRRSYTLANFGVTSPVETIDVACFDKRLQSLRRSIDNSFSGD</sequence>